<evidence type="ECO:0000256" key="3">
    <source>
        <dbReference type="ARBA" id="ARBA00022578"/>
    </source>
</evidence>
<evidence type="ECO:0000256" key="6">
    <source>
        <dbReference type="RuleBase" id="RU365089"/>
    </source>
</evidence>
<evidence type="ECO:0000256" key="1">
    <source>
        <dbReference type="ARBA" id="ARBA00002190"/>
    </source>
</evidence>
<keyword evidence="3 6" id="KW-0815">Transposition</keyword>
<dbReference type="NCBIfam" id="NF033543">
    <property type="entry name" value="transpos_IS256"/>
    <property type="match status" value="1"/>
</dbReference>
<comment type="similarity">
    <text evidence="2 6">Belongs to the transposase mutator family.</text>
</comment>
<dbReference type="EMBL" id="CP036264">
    <property type="protein sequence ID" value="QEG02384.1"/>
    <property type="molecule type" value="Genomic_DNA"/>
</dbReference>
<dbReference type="AlphaFoldDB" id="A0A5B9MN62"/>
<dbReference type="Pfam" id="PF00872">
    <property type="entry name" value="Transposase_mut"/>
    <property type="match status" value="1"/>
</dbReference>
<keyword evidence="4 6" id="KW-0238">DNA-binding</keyword>
<proteinExistence type="inferred from homology"/>
<dbReference type="PANTHER" id="PTHR33217:SF9">
    <property type="entry name" value="MUTATOR FAMILY TRANSPOSASE"/>
    <property type="match status" value="1"/>
</dbReference>
<dbReference type="Proteomes" id="UP000321353">
    <property type="component" value="Chromosome"/>
</dbReference>
<gene>
    <name evidence="7" type="ORF">Mal15_65050</name>
</gene>
<evidence type="ECO:0000256" key="4">
    <source>
        <dbReference type="ARBA" id="ARBA00023125"/>
    </source>
</evidence>
<dbReference type="PROSITE" id="PS01007">
    <property type="entry name" value="TRANSPOSASE_MUTATOR"/>
    <property type="match status" value="1"/>
</dbReference>
<dbReference type="InterPro" id="IPR001207">
    <property type="entry name" value="Transposase_mutator"/>
</dbReference>
<keyword evidence="5 6" id="KW-0233">DNA recombination</keyword>
<accession>A0A5B9MN62</accession>
<reference evidence="7 8" key="1">
    <citation type="submission" date="2019-02" db="EMBL/GenBank/DDBJ databases">
        <title>Planctomycetal bacteria perform biofilm scaping via a novel small molecule.</title>
        <authorList>
            <person name="Jeske O."/>
            <person name="Boedeker C."/>
            <person name="Wiegand S."/>
            <person name="Breitling P."/>
            <person name="Kallscheuer N."/>
            <person name="Jogler M."/>
            <person name="Rohde M."/>
            <person name="Petersen J."/>
            <person name="Medema M.H."/>
            <person name="Surup F."/>
            <person name="Jogler C."/>
        </authorList>
    </citation>
    <scope>NUCLEOTIDE SEQUENCE [LARGE SCALE GENOMIC DNA]</scope>
    <source>
        <strain evidence="7 8">Mal15</strain>
    </source>
</reference>
<evidence type="ECO:0000313" key="8">
    <source>
        <dbReference type="Proteomes" id="UP000321353"/>
    </source>
</evidence>
<dbReference type="PANTHER" id="PTHR33217">
    <property type="entry name" value="TRANSPOSASE FOR INSERTION SEQUENCE ELEMENT IS1081"/>
    <property type="match status" value="1"/>
</dbReference>
<sequence length="431" mass="49217">MNKTMTDRLDVPVDESNVVSFPSQVDQKSPLDELVREGARRMLQSAIDAEVEAFIDQHDDRRDEQGRRLVVKNGSLPEREILTGAGAIPVKQGRVRDNTKDPDRRVVFSPSVLPAYLRKTEAIEELIPWLYLKGISTGDFAEALQSLVGEGARGLSANVVVRLKDQWCDEYDQWSKRDLSGKHYVYIWADGIYAKVRLEDDANKKQCLLVIMGATADGKKELIAVLDGYRESEQSWSELLLDLKQRGLTKAPKLAIGDGALGFWKALRKVFPQTREQRCWVHKTANVLNKMPKSVQPKAKQSLHEIWQAETRSDAEKAFDEFLEKFEAKYSPACECLKKDRDVLLTFYDFPAEHWSHLRTTNPIESTFATIRLRHRRTKGNGTRRASLAMMFKLAQSASKKWRRLNSHDKIIYVIEGRPFKDGIMQEQVAA</sequence>
<comment type="function">
    <text evidence="1 6">Required for the transposition of the insertion element.</text>
</comment>
<name>A0A5B9MN62_9BACT</name>
<dbReference type="GO" id="GO:0006313">
    <property type="term" value="P:DNA transposition"/>
    <property type="evidence" value="ECO:0007669"/>
    <property type="project" value="UniProtKB-UniRule"/>
</dbReference>
<organism evidence="7 8">
    <name type="scientific">Stieleria maiorica</name>
    <dbReference type="NCBI Taxonomy" id="2795974"/>
    <lineage>
        <taxon>Bacteria</taxon>
        <taxon>Pseudomonadati</taxon>
        <taxon>Planctomycetota</taxon>
        <taxon>Planctomycetia</taxon>
        <taxon>Pirellulales</taxon>
        <taxon>Pirellulaceae</taxon>
        <taxon>Stieleria</taxon>
    </lineage>
</organism>
<keyword evidence="6" id="KW-0814">Transposable element</keyword>
<keyword evidence="8" id="KW-1185">Reference proteome</keyword>
<dbReference type="GO" id="GO:0003677">
    <property type="term" value="F:DNA binding"/>
    <property type="evidence" value="ECO:0007669"/>
    <property type="project" value="UniProtKB-UniRule"/>
</dbReference>
<dbReference type="KEGG" id="smam:Mal15_65050"/>
<evidence type="ECO:0000256" key="5">
    <source>
        <dbReference type="ARBA" id="ARBA00023172"/>
    </source>
</evidence>
<evidence type="ECO:0000256" key="2">
    <source>
        <dbReference type="ARBA" id="ARBA00010961"/>
    </source>
</evidence>
<protein>
    <recommendedName>
        <fullName evidence="6">Mutator family transposase</fullName>
    </recommendedName>
</protein>
<dbReference type="GO" id="GO:0004803">
    <property type="term" value="F:transposase activity"/>
    <property type="evidence" value="ECO:0007669"/>
    <property type="project" value="UniProtKB-UniRule"/>
</dbReference>
<evidence type="ECO:0000313" key="7">
    <source>
        <dbReference type="EMBL" id="QEG02384.1"/>
    </source>
</evidence>